<reference evidence="13 14" key="1">
    <citation type="journal article" date="2019" name="Nat. Ecol. Evol.">
        <title>Megaphylogeny resolves global patterns of mushroom evolution.</title>
        <authorList>
            <person name="Varga T."/>
            <person name="Krizsan K."/>
            <person name="Foldi C."/>
            <person name="Dima B."/>
            <person name="Sanchez-Garcia M."/>
            <person name="Sanchez-Ramirez S."/>
            <person name="Szollosi G.J."/>
            <person name="Szarkandi J.G."/>
            <person name="Papp V."/>
            <person name="Albert L."/>
            <person name="Andreopoulos W."/>
            <person name="Angelini C."/>
            <person name="Antonin V."/>
            <person name="Barry K.W."/>
            <person name="Bougher N.L."/>
            <person name="Buchanan P."/>
            <person name="Buyck B."/>
            <person name="Bense V."/>
            <person name="Catcheside P."/>
            <person name="Chovatia M."/>
            <person name="Cooper J."/>
            <person name="Damon W."/>
            <person name="Desjardin D."/>
            <person name="Finy P."/>
            <person name="Geml J."/>
            <person name="Haridas S."/>
            <person name="Hughes K."/>
            <person name="Justo A."/>
            <person name="Karasinski D."/>
            <person name="Kautmanova I."/>
            <person name="Kiss B."/>
            <person name="Kocsube S."/>
            <person name="Kotiranta H."/>
            <person name="LaButti K.M."/>
            <person name="Lechner B.E."/>
            <person name="Liimatainen K."/>
            <person name="Lipzen A."/>
            <person name="Lukacs Z."/>
            <person name="Mihaltcheva S."/>
            <person name="Morgado L.N."/>
            <person name="Niskanen T."/>
            <person name="Noordeloos M.E."/>
            <person name="Ohm R.A."/>
            <person name="Ortiz-Santana B."/>
            <person name="Ovrebo C."/>
            <person name="Racz N."/>
            <person name="Riley R."/>
            <person name="Savchenko A."/>
            <person name="Shiryaev A."/>
            <person name="Soop K."/>
            <person name="Spirin V."/>
            <person name="Szebenyi C."/>
            <person name="Tomsovsky M."/>
            <person name="Tulloss R.E."/>
            <person name="Uehling J."/>
            <person name="Grigoriev I.V."/>
            <person name="Vagvolgyi C."/>
            <person name="Papp T."/>
            <person name="Martin F.M."/>
            <person name="Miettinen O."/>
            <person name="Hibbett D.S."/>
            <person name="Nagy L.G."/>
        </authorList>
    </citation>
    <scope>NUCLEOTIDE SEQUENCE [LARGE SCALE GENOMIC DNA]</scope>
    <source>
        <strain evidence="13 14">OMC1185</strain>
    </source>
</reference>
<feature type="domain" description="Sodium/calcium exchanger membrane region" evidence="12">
    <location>
        <begin position="299"/>
        <end position="442"/>
    </location>
</feature>
<feature type="domain" description="Sodium/calcium exchanger membrane region" evidence="12">
    <location>
        <begin position="79"/>
        <end position="235"/>
    </location>
</feature>
<feature type="transmembrane region" description="Helical" evidence="10">
    <location>
        <begin position="293"/>
        <end position="318"/>
    </location>
</feature>
<evidence type="ECO:0000256" key="1">
    <source>
        <dbReference type="ARBA" id="ARBA00004127"/>
    </source>
</evidence>
<dbReference type="Pfam" id="PF01699">
    <property type="entry name" value="Na_Ca_ex"/>
    <property type="match status" value="2"/>
</dbReference>
<feature type="transmembrane region" description="Helical" evidence="10">
    <location>
        <begin position="180"/>
        <end position="199"/>
    </location>
</feature>
<feature type="region of interest" description="Disordered" evidence="11">
    <location>
        <begin position="266"/>
        <end position="287"/>
    </location>
</feature>
<dbReference type="EMBL" id="ML213529">
    <property type="protein sequence ID" value="TFK46519.1"/>
    <property type="molecule type" value="Genomic_DNA"/>
</dbReference>
<dbReference type="InterPro" id="IPR004713">
    <property type="entry name" value="CaH_exchang"/>
</dbReference>
<dbReference type="PANTHER" id="PTHR31503:SF20">
    <property type="entry name" value="CA(2+)_H(+) EXCHANGER, PUTATIVE (EUROFUNG)-RELATED"/>
    <property type="match status" value="1"/>
</dbReference>
<dbReference type="STRING" id="5364.A0A5C3MM72"/>
<evidence type="ECO:0000256" key="11">
    <source>
        <dbReference type="SAM" id="MobiDB-lite"/>
    </source>
</evidence>
<feature type="transmembrane region" description="Helical" evidence="10">
    <location>
        <begin position="330"/>
        <end position="346"/>
    </location>
</feature>
<dbReference type="GO" id="GO:0015369">
    <property type="term" value="F:calcium:proton antiporter activity"/>
    <property type="evidence" value="ECO:0007669"/>
    <property type="project" value="UniProtKB-UniRule"/>
</dbReference>
<comment type="subcellular location">
    <subcellularLocation>
        <location evidence="1">Endomembrane system</location>
        <topology evidence="1">Multi-pass membrane protein</topology>
    </subcellularLocation>
    <subcellularLocation>
        <location evidence="10">Vacuole membrane</location>
    </subcellularLocation>
</comment>
<evidence type="ECO:0000256" key="6">
    <source>
        <dbReference type="ARBA" id="ARBA00022837"/>
    </source>
</evidence>
<feature type="transmembrane region" description="Helical" evidence="10">
    <location>
        <begin position="396"/>
        <end position="417"/>
    </location>
</feature>
<keyword evidence="4 10" id="KW-0109">Calcium transport</keyword>
<feature type="transmembrane region" description="Helical" evidence="10">
    <location>
        <begin position="137"/>
        <end position="160"/>
    </location>
</feature>
<comment type="similarity">
    <text evidence="2 10">Belongs to the Ca(2+):cation antiporter (CaCA) (TC 2.A.19) family.</text>
</comment>
<dbReference type="GO" id="GO:0012505">
    <property type="term" value="C:endomembrane system"/>
    <property type="evidence" value="ECO:0007669"/>
    <property type="project" value="UniProtKB-SubCell"/>
</dbReference>
<dbReference type="NCBIfam" id="TIGR00378">
    <property type="entry name" value="cax"/>
    <property type="match status" value="1"/>
</dbReference>
<name>A0A5C3MM72_9AGAM</name>
<proteinExistence type="inferred from homology"/>
<accession>A0A5C3MM72</accession>
<keyword evidence="14" id="KW-1185">Reference proteome</keyword>
<evidence type="ECO:0000256" key="8">
    <source>
        <dbReference type="ARBA" id="ARBA00023065"/>
    </source>
</evidence>
<keyword evidence="7 10" id="KW-1133">Transmembrane helix</keyword>
<evidence type="ECO:0000259" key="12">
    <source>
        <dbReference type="Pfam" id="PF01699"/>
    </source>
</evidence>
<keyword evidence="5 10" id="KW-0812">Transmembrane</keyword>
<dbReference type="OrthoDB" id="1699231at2759"/>
<gene>
    <name evidence="13" type="ORF">OE88DRAFT_898773</name>
</gene>
<dbReference type="GO" id="GO:0000329">
    <property type="term" value="C:fungal-type vacuole membrane"/>
    <property type="evidence" value="ECO:0007669"/>
    <property type="project" value="TreeGrafter"/>
</dbReference>
<dbReference type="InterPro" id="IPR004837">
    <property type="entry name" value="NaCa_Exmemb"/>
</dbReference>
<comment type="function">
    <text evidence="10">Has a role in promoting intracellular calcium ion sequestration via the exchange of calcium ions for hydrogen ions across the vacuolar membrane. Involved also in manganese ion homeostasis via its uptake into the vacuole.</text>
</comment>
<keyword evidence="6 10" id="KW-0106">Calcium</keyword>
<evidence type="ECO:0000256" key="7">
    <source>
        <dbReference type="ARBA" id="ARBA00022989"/>
    </source>
</evidence>
<evidence type="ECO:0000256" key="3">
    <source>
        <dbReference type="ARBA" id="ARBA00022448"/>
    </source>
</evidence>
<keyword evidence="3 10" id="KW-0813">Transport</keyword>
<protein>
    <recommendedName>
        <fullName evidence="10">Vacuolar calcium ion transporter</fullName>
    </recommendedName>
</protein>
<keyword evidence="9 10" id="KW-0472">Membrane</keyword>
<dbReference type="AlphaFoldDB" id="A0A5C3MM72"/>
<keyword evidence="10" id="KW-0050">Antiport</keyword>
<keyword evidence="10" id="KW-0926">Vacuole</keyword>
<dbReference type="Proteomes" id="UP000305948">
    <property type="component" value="Unassembled WGS sequence"/>
</dbReference>
<dbReference type="InterPro" id="IPR044880">
    <property type="entry name" value="NCX_ion-bd_dom_sf"/>
</dbReference>
<feature type="transmembrane region" description="Helical" evidence="10">
    <location>
        <begin position="367"/>
        <end position="390"/>
    </location>
</feature>
<keyword evidence="8 10" id="KW-0406">Ion transport</keyword>
<dbReference type="PANTHER" id="PTHR31503">
    <property type="entry name" value="VACUOLAR CALCIUM ION TRANSPORTER"/>
    <property type="match status" value="1"/>
</dbReference>
<evidence type="ECO:0000256" key="5">
    <source>
        <dbReference type="ARBA" id="ARBA00022692"/>
    </source>
</evidence>
<organism evidence="13 14">
    <name type="scientific">Heliocybe sulcata</name>
    <dbReference type="NCBI Taxonomy" id="5364"/>
    <lineage>
        <taxon>Eukaryota</taxon>
        <taxon>Fungi</taxon>
        <taxon>Dikarya</taxon>
        <taxon>Basidiomycota</taxon>
        <taxon>Agaricomycotina</taxon>
        <taxon>Agaricomycetes</taxon>
        <taxon>Gloeophyllales</taxon>
        <taxon>Gloeophyllaceae</taxon>
        <taxon>Heliocybe</taxon>
    </lineage>
</organism>
<evidence type="ECO:0000256" key="2">
    <source>
        <dbReference type="ARBA" id="ARBA00008170"/>
    </source>
</evidence>
<evidence type="ECO:0000256" key="4">
    <source>
        <dbReference type="ARBA" id="ARBA00022568"/>
    </source>
</evidence>
<evidence type="ECO:0000256" key="10">
    <source>
        <dbReference type="RuleBase" id="RU365028"/>
    </source>
</evidence>
<dbReference type="InterPro" id="IPR004798">
    <property type="entry name" value="CAX-like"/>
</dbReference>
<comment type="caution">
    <text evidence="10">Lacks conserved residue(s) required for the propagation of feature annotation.</text>
</comment>
<evidence type="ECO:0000313" key="13">
    <source>
        <dbReference type="EMBL" id="TFK46519.1"/>
    </source>
</evidence>
<sequence length="454" mass="49804">MVMLLIPTKRPNLPPRTMTALSIAGSEFCLKWKSESRVESPSTKESLKAIVCPKFNVFLVLVPISWWLHFVHPTEYKTIFACAFISKFPLANLLALAVDSLSMHVGDIPRGILHSTSGNAIEFIIALVALIRCEYQVVQSSLVGAIVNHLLLSVGMCFLWGGFAHYEQEFDAKAAEIDSWLLISSIMVVLFPAVLHATIDTNLSDPTEKQNILSVSHGVALVLLCIYAAFLVFMFISHKDRYIDGKRRSSSFADHEAQGQEHVLSTMSQGPDHGTSDGHDNRTLGEERPQRPVLNLSVATMLLFLVIATITVTALFMIDSVDGLSETSNVSKEFIAMILIPIMGNVPEHLHATGLAVKGRLRLSMAVVIGSGIQIALFIIPFVVCLAWWTHKPLTLLFDPVEAITLVVTAVVVAFMTTNGRSNWLEGAILIGLFAVIAVVFFYYNPAVSSVRAC</sequence>
<evidence type="ECO:0000313" key="14">
    <source>
        <dbReference type="Proteomes" id="UP000305948"/>
    </source>
</evidence>
<dbReference type="Gene3D" id="1.20.1420.30">
    <property type="entry name" value="NCX, central ion-binding region"/>
    <property type="match status" value="2"/>
</dbReference>
<feature type="transmembrane region" description="Helical" evidence="10">
    <location>
        <begin position="424"/>
        <end position="444"/>
    </location>
</feature>
<feature type="compositionally biased region" description="Basic and acidic residues" evidence="11">
    <location>
        <begin position="274"/>
        <end position="287"/>
    </location>
</feature>
<evidence type="ECO:0000256" key="9">
    <source>
        <dbReference type="ARBA" id="ARBA00023136"/>
    </source>
</evidence>
<feature type="transmembrane region" description="Helical" evidence="10">
    <location>
        <begin position="219"/>
        <end position="238"/>
    </location>
</feature>
<dbReference type="GO" id="GO:0006874">
    <property type="term" value="P:intracellular calcium ion homeostasis"/>
    <property type="evidence" value="ECO:0007669"/>
    <property type="project" value="TreeGrafter"/>
</dbReference>